<evidence type="ECO:0000313" key="3">
    <source>
        <dbReference type="Proteomes" id="UP000187425"/>
    </source>
</evidence>
<proteinExistence type="predicted"/>
<dbReference type="RefSeq" id="WP_076287020.1">
    <property type="nucleotide sequence ID" value="NZ_MPTW01000035.1"/>
</dbReference>
<name>A0A1R0Z7S8_9BACL</name>
<protein>
    <recommendedName>
        <fullName evidence="1">DAC domain-containing protein</fullName>
    </recommendedName>
</protein>
<comment type="caution">
    <text evidence="2">The sequence shown here is derived from an EMBL/GenBank/DDBJ whole genome shotgun (WGS) entry which is preliminary data.</text>
</comment>
<dbReference type="Proteomes" id="UP000187425">
    <property type="component" value="Unassembled WGS sequence"/>
</dbReference>
<dbReference type="InterPro" id="IPR003390">
    <property type="entry name" value="DNA_integrity_scan_DisA_N"/>
</dbReference>
<dbReference type="EMBL" id="MPTW01000035">
    <property type="protein sequence ID" value="OME64247.1"/>
    <property type="molecule type" value="Genomic_DNA"/>
</dbReference>
<feature type="domain" description="DAC" evidence="1">
    <location>
        <begin position="283"/>
        <end position="444"/>
    </location>
</feature>
<organism evidence="2 3">
    <name type="scientific">Paenibacillus odorifer</name>
    <dbReference type="NCBI Taxonomy" id="189426"/>
    <lineage>
        <taxon>Bacteria</taxon>
        <taxon>Bacillati</taxon>
        <taxon>Bacillota</taxon>
        <taxon>Bacilli</taxon>
        <taxon>Bacillales</taxon>
        <taxon>Paenibacillaceae</taxon>
        <taxon>Paenibacillus</taxon>
    </lineage>
</organism>
<dbReference type="InterPro" id="IPR036888">
    <property type="entry name" value="DNA_integrity_DisA_N_sf"/>
</dbReference>
<reference evidence="2 3" key="1">
    <citation type="submission" date="2016-11" db="EMBL/GenBank/DDBJ databases">
        <title>Paenibacillus species isolates.</title>
        <authorList>
            <person name="Beno S.M."/>
        </authorList>
    </citation>
    <scope>NUCLEOTIDE SEQUENCE [LARGE SCALE GENOMIC DNA]</scope>
    <source>
        <strain evidence="2 3">FSL H7-0443</strain>
    </source>
</reference>
<evidence type="ECO:0000259" key="1">
    <source>
        <dbReference type="PROSITE" id="PS51794"/>
    </source>
</evidence>
<dbReference type="PROSITE" id="PS51794">
    <property type="entry name" value="DAC"/>
    <property type="match status" value="1"/>
</dbReference>
<dbReference type="SUPFAM" id="SSF143597">
    <property type="entry name" value="YojJ-like"/>
    <property type="match status" value="1"/>
</dbReference>
<sequence>MRKRVINKETQEELIYQLSLIFSIKGCTALGKSEIESLLKENSVTNKYLFWDDINKDVVAVLFDEREAIFGMKLKTLRKPADLDIFFGNLFCRVFNNDIQVFPDADKNLEHWYSVSDSRFRRAIAKFSAFSTEPMLNWMQTIESSVNLTYEGTPFSYCLFMTKQKEWIQNKLTGRFVDFKKHIPFRRALLSEKWIRAATLSHIIGIAGLGFSGDIFGMYSIPENDLNESDFILTPHEKIRPIVNLITPGTCMFLTTTYGDIYTILPNKAIFLKTKGKWRYLNYYNILGVLEEFLDESIAKEVIQLTLNLSYERSGALIAIPDKDEFIQQMVPDFAKSHTNRELRSSLSGLNISNSANRTVIMAASKIDGAIILSKTGMLLDVACMITEPTKESLENIGLTDLMRHSGARSTAAWNSSVFGIAIKISEDGPISIFKHGILLEEIG</sequence>
<dbReference type="AlphaFoldDB" id="A0A1R0Z7S8"/>
<gene>
    <name evidence="2" type="ORF">BSK65_29380</name>
</gene>
<dbReference type="Gene3D" id="3.40.1700.10">
    <property type="entry name" value="DNA integrity scanning protein, DisA, N-terminal domain"/>
    <property type="match status" value="1"/>
</dbReference>
<evidence type="ECO:0000313" key="2">
    <source>
        <dbReference type="EMBL" id="OME64247.1"/>
    </source>
</evidence>
<accession>A0A1R0Z7S8</accession>